<dbReference type="InterPro" id="IPR005828">
    <property type="entry name" value="MFS_sugar_transport-like"/>
</dbReference>
<dbReference type="Pfam" id="PF00083">
    <property type="entry name" value="Sugar_tr"/>
    <property type="match status" value="1"/>
</dbReference>
<dbReference type="GO" id="GO:0016020">
    <property type="term" value="C:membrane"/>
    <property type="evidence" value="ECO:0007669"/>
    <property type="project" value="UniProtKB-SubCell"/>
</dbReference>
<evidence type="ECO:0000313" key="8">
    <source>
        <dbReference type="EMBL" id="KAH7112012.1"/>
    </source>
</evidence>
<dbReference type="GO" id="GO:0005351">
    <property type="term" value="F:carbohydrate:proton symporter activity"/>
    <property type="evidence" value="ECO:0007669"/>
    <property type="project" value="TreeGrafter"/>
</dbReference>
<dbReference type="FunFam" id="1.20.1250.20:FF:000078">
    <property type="entry name" value="MFS maltose transporter, putative"/>
    <property type="match status" value="1"/>
</dbReference>
<feature type="transmembrane region" description="Helical" evidence="6">
    <location>
        <begin position="441"/>
        <end position="462"/>
    </location>
</feature>
<evidence type="ECO:0000313" key="9">
    <source>
        <dbReference type="Proteomes" id="UP000738349"/>
    </source>
</evidence>
<feature type="transmembrane region" description="Helical" evidence="6">
    <location>
        <begin position="123"/>
        <end position="142"/>
    </location>
</feature>
<dbReference type="EMBL" id="JAGMUV010000039">
    <property type="protein sequence ID" value="KAH7112012.1"/>
    <property type="molecule type" value="Genomic_DNA"/>
</dbReference>
<evidence type="ECO:0000256" key="2">
    <source>
        <dbReference type="ARBA" id="ARBA00010992"/>
    </source>
</evidence>
<dbReference type="Proteomes" id="UP000738349">
    <property type="component" value="Unassembled WGS sequence"/>
</dbReference>
<dbReference type="OrthoDB" id="6612291at2759"/>
<dbReference type="PANTHER" id="PTHR48022:SF41">
    <property type="entry name" value="MAJOR FACILITATOR SUPERFAMILY (MFS) PROFILE DOMAIN-CONTAINING PROTEIN"/>
    <property type="match status" value="1"/>
</dbReference>
<feature type="transmembrane region" description="Helical" evidence="6">
    <location>
        <begin position="229"/>
        <end position="249"/>
    </location>
</feature>
<dbReference type="SUPFAM" id="SSF103473">
    <property type="entry name" value="MFS general substrate transporter"/>
    <property type="match status" value="1"/>
</dbReference>
<keyword evidence="4 6" id="KW-1133">Transmembrane helix</keyword>
<evidence type="ECO:0000256" key="6">
    <source>
        <dbReference type="SAM" id="Phobius"/>
    </source>
</evidence>
<keyword evidence="5 6" id="KW-0472">Membrane</keyword>
<feature type="domain" description="Major facilitator superfamily (MFS) profile" evidence="7">
    <location>
        <begin position="48"/>
        <end position="497"/>
    </location>
</feature>
<dbReference type="AlphaFoldDB" id="A0A9P9D3W0"/>
<keyword evidence="9" id="KW-1185">Reference proteome</keyword>
<feature type="transmembrane region" description="Helical" evidence="6">
    <location>
        <begin position="474"/>
        <end position="491"/>
    </location>
</feature>
<evidence type="ECO:0000256" key="5">
    <source>
        <dbReference type="ARBA" id="ARBA00023136"/>
    </source>
</evidence>
<dbReference type="InterPro" id="IPR050360">
    <property type="entry name" value="MFS_Sugar_Transporters"/>
</dbReference>
<dbReference type="PROSITE" id="PS50850">
    <property type="entry name" value="MFS"/>
    <property type="match status" value="1"/>
</dbReference>
<gene>
    <name evidence="8" type="ORF">EDB81DRAFT_671099</name>
</gene>
<proteinExistence type="inferred from homology"/>
<accession>A0A9P9D3W0</accession>
<feature type="transmembrane region" description="Helical" evidence="6">
    <location>
        <begin position="374"/>
        <end position="395"/>
    </location>
</feature>
<name>A0A9P9D3W0_9HYPO</name>
<comment type="subcellular location">
    <subcellularLocation>
        <location evidence="1">Membrane</location>
        <topology evidence="1">Multi-pass membrane protein</topology>
    </subcellularLocation>
</comment>
<sequence>MSSQPLSITAAKPQLDQLEVVEDLEDATAENQKPIWKLLLENRRVFLYALFANTGALLFGYDILVQGTITALPAFSMYYGSYFGDALILPAMWQGLWQAMNSLGIMVGAAMNGALQDRFGRRVMFFVGGAISAVAGTLEFISSDLGSLDARRGVLLAGKIILGTGMGILMSSCQTYVSEISSTRLRTILLGLFPLLIIVGQIMAVTVVFKQILDFTTRAIKIPFGSQWAFSGLAMISAFVIPESPPWLISNGKIAAAGKSLRRLHGSESDVARSIQAIQSTIEQERAASIDSSAVGYPECFKGSDLRRTRIVALLNSLQQFMGVALLANSTYFFIMAGMSPTKSLTINQIAISLSIVVTLLGWVVLAKVGRRRAILCGFAVAGIFFLTMGIAGLFPSSTAATNYIGVALQLIGLASSLSVSTAYPIVAAEIPSVRLRAKTLGFGFFVNAFMSWIFNFCVPYMFNADQGNLGGKIGFVFFGTCIIGFVLSWIEIPETKNVTYAQLNYLFQTGTKTREFSGTIALENNATVEEAR</sequence>
<keyword evidence="3 6" id="KW-0812">Transmembrane</keyword>
<evidence type="ECO:0000259" key="7">
    <source>
        <dbReference type="PROSITE" id="PS50850"/>
    </source>
</evidence>
<feature type="transmembrane region" description="Helical" evidence="6">
    <location>
        <begin position="407"/>
        <end position="429"/>
    </location>
</feature>
<evidence type="ECO:0000256" key="1">
    <source>
        <dbReference type="ARBA" id="ARBA00004141"/>
    </source>
</evidence>
<evidence type="ECO:0000256" key="3">
    <source>
        <dbReference type="ARBA" id="ARBA00022692"/>
    </source>
</evidence>
<feature type="transmembrane region" description="Helical" evidence="6">
    <location>
        <begin position="91"/>
        <end position="111"/>
    </location>
</feature>
<feature type="transmembrane region" description="Helical" evidence="6">
    <location>
        <begin position="189"/>
        <end position="209"/>
    </location>
</feature>
<evidence type="ECO:0000256" key="4">
    <source>
        <dbReference type="ARBA" id="ARBA00022989"/>
    </source>
</evidence>
<comment type="caution">
    <text evidence="8">The sequence shown here is derived from an EMBL/GenBank/DDBJ whole genome shotgun (WGS) entry which is preliminary data.</text>
</comment>
<feature type="transmembrane region" description="Helical" evidence="6">
    <location>
        <begin position="347"/>
        <end position="367"/>
    </location>
</feature>
<feature type="transmembrane region" description="Helical" evidence="6">
    <location>
        <begin position="154"/>
        <end position="177"/>
    </location>
</feature>
<dbReference type="InterPro" id="IPR020846">
    <property type="entry name" value="MFS_dom"/>
</dbReference>
<reference evidence="8" key="1">
    <citation type="journal article" date="2021" name="Nat. Commun.">
        <title>Genetic determinants of endophytism in the Arabidopsis root mycobiome.</title>
        <authorList>
            <person name="Mesny F."/>
            <person name="Miyauchi S."/>
            <person name="Thiergart T."/>
            <person name="Pickel B."/>
            <person name="Atanasova L."/>
            <person name="Karlsson M."/>
            <person name="Huettel B."/>
            <person name="Barry K.W."/>
            <person name="Haridas S."/>
            <person name="Chen C."/>
            <person name="Bauer D."/>
            <person name="Andreopoulos W."/>
            <person name="Pangilinan J."/>
            <person name="LaButti K."/>
            <person name="Riley R."/>
            <person name="Lipzen A."/>
            <person name="Clum A."/>
            <person name="Drula E."/>
            <person name="Henrissat B."/>
            <person name="Kohler A."/>
            <person name="Grigoriev I.V."/>
            <person name="Martin F.M."/>
            <person name="Hacquard S."/>
        </authorList>
    </citation>
    <scope>NUCLEOTIDE SEQUENCE</scope>
    <source>
        <strain evidence="8">MPI-CAGE-AT-0147</strain>
    </source>
</reference>
<feature type="transmembrane region" description="Helical" evidence="6">
    <location>
        <begin position="45"/>
        <end position="71"/>
    </location>
</feature>
<dbReference type="InterPro" id="IPR036259">
    <property type="entry name" value="MFS_trans_sf"/>
</dbReference>
<protein>
    <submittedName>
        <fullName evidence="8">General substrate transporter</fullName>
    </submittedName>
</protein>
<organism evidence="8 9">
    <name type="scientific">Dactylonectria macrodidyma</name>
    <dbReference type="NCBI Taxonomy" id="307937"/>
    <lineage>
        <taxon>Eukaryota</taxon>
        <taxon>Fungi</taxon>
        <taxon>Dikarya</taxon>
        <taxon>Ascomycota</taxon>
        <taxon>Pezizomycotina</taxon>
        <taxon>Sordariomycetes</taxon>
        <taxon>Hypocreomycetidae</taxon>
        <taxon>Hypocreales</taxon>
        <taxon>Nectriaceae</taxon>
        <taxon>Dactylonectria</taxon>
    </lineage>
</organism>
<comment type="similarity">
    <text evidence="2">Belongs to the major facilitator superfamily. Sugar transporter (TC 2.A.1.1) family.</text>
</comment>
<feature type="transmembrane region" description="Helical" evidence="6">
    <location>
        <begin position="311"/>
        <end position="335"/>
    </location>
</feature>
<dbReference type="PANTHER" id="PTHR48022">
    <property type="entry name" value="PLASTIDIC GLUCOSE TRANSPORTER 4"/>
    <property type="match status" value="1"/>
</dbReference>
<dbReference type="Gene3D" id="1.20.1250.20">
    <property type="entry name" value="MFS general substrate transporter like domains"/>
    <property type="match status" value="1"/>
</dbReference>